<keyword evidence="10" id="KW-1185">Reference proteome</keyword>
<gene>
    <name evidence="6" type="primary">moaC</name>
    <name evidence="9" type="ORF">BJEO58_02716</name>
</gene>
<evidence type="ECO:0000256" key="1">
    <source>
        <dbReference type="ARBA" id="ARBA00001637"/>
    </source>
</evidence>
<comment type="catalytic activity">
    <reaction evidence="1 6">
        <text>(8S)-3',8-cyclo-7,8-dihydroguanosine 5'-triphosphate = cyclic pyranopterin phosphate + diphosphate</text>
        <dbReference type="Rhea" id="RHEA:49580"/>
        <dbReference type="ChEBI" id="CHEBI:33019"/>
        <dbReference type="ChEBI" id="CHEBI:59648"/>
        <dbReference type="ChEBI" id="CHEBI:131766"/>
        <dbReference type="EC" id="4.6.1.17"/>
    </reaction>
</comment>
<evidence type="ECO:0000256" key="3">
    <source>
        <dbReference type="ARBA" id="ARBA00012575"/>
    </source>
</evidence>
<dbReference type="InterPro" id="IPR047594">
    <property type="entry name" value="MoaC_bact/euk"/>
</dbReference>
<dbReference type="PANTHER" id="PTHR22960">
    <property type="entry name" value="MOLYBDOPTERIN COFACTOR SYNTHESIS PROTEIN A"/>
    <property type="match status" value="1"/>
</dbReference>
<evidence type="ECO:0000256" key="7">
    <source>
        <dbReference type="SAM" id="MobiDB-lite"/>
    </source>
</evidence>
<proteinExistence type="inferred from homology"/>
<comment type="function">
    <text evidence="6">Catalyzes the conversion of (8S)-3',8-cyclo-7,8-dihydroguanosine 5'-triphosphate to cyclic pyranopterin monophosphate (cPMP).</text>
</comment>
<feature type="domain" description="Molybdopterin cofactor biosynthesis C (MoaC)" evidence="8">
    <location>
        <begin position="28"/>
        <end position="164"/>
    </location>
</feature>
<feature type="binding site" evidence="6">
    <location>
        <begin position="127"/>
        <end position="128"/>
    </location>
    <ligand>
        <name>substrate</name>
    </ligand>
</feature>
<evidence type="ECO:0000313" key="10">
    <source>
        <dbReference type="Proteomes" id="UP000234462"/>
    </source>
</evidence>
<dbReference type="SUPFAM" id="SSF55040">
    <property type="entry name" value="Molybdenum cofactor biosynthesis protein C, MoaC"/>
    <property type="match status" value="1"/>
</dbReference>
<protein>
    <recommendedName>
        <fullName evidence="3 6">Cyclic pyranopterin monophosphate synthase</fullName>
        <ecNumber evidence="3 6">4.6.1.17</ecNumber>
    </recommendedName>
    <alternativeName>
        <fullName evidence="6">Molybdenum cofactor biosynthesis protein C</fullName>
    </alternativeName>
</protein>
<dbReference type="Proteomes" id="UP000234462">
    <property type="component" value="Unassembled WGS sequence"/>
</dbReference>
<dbReference type="EMBL" id="FXZM01000016">
    <property type="protein sequence ID" value="SMY13107.1"/>
    <property type="molecule type" value="Genomic_DNA"/>
</dbReference>
<dbReference type="EC" id="4.6.1.17" evidence="3 6"/>
<dbReference type="CDD" id="cd01420">
    <property type="entry name" value="MoaC_PE"/>
    <property type="match status" value="1"/>
</dbReference>
<dbReference type="InterPro" id="IPR036522">
    <property type="entry name" value="MoaC_sf"/>
</dbReference>
<dbReference type="GO" id="GO:0061799">
    <property type="term" value="F:cyclic pyranopterin monophosphate synthase activity"/>
    <property type="evidence" value="ECO:0007669"/>
    <property type="project" value="UniProtKB-UniRule"/>
</dbReference>
<name>A0A2H1L878_9MICO</name>
<dbReference type="NCBIfam" id="NF006870">
    <property type="entry name" value="PRK09364.1"/>
    <property type="match status" value="1"/>
</dbReference>
<evidence type="ECO:0000256" key="6">
    <source>
        <dbReference type="HAMAP-Rule" id="MF_01224"/>
    </source>
</evidence>
<feature type="binding site" evidence="6">
    <location>
        <begin position="88"/>
        <end position="90"/>
    </location>
    <ligand>
        <name>substrate</name>
    </ligand>
</feature>
<evidence type="ECO:0000256" key="5">
    <source>
        <dbReference type="ARBA" id="ARBA00023239"/>
    </source>
</evidence>
<evidence type="ECO:0000259" key="8">
    <source>
        <dbReference type="Pfam" id="PF01967"/>
    </source>
</evidence>
<accession>A0A2H1L878</accession>
<reference evidence="10" key="1">
    <citation type="submission" date="2017-03" db="EMBL/GenBank/DDBJ databases">
        <authorList>
            <person name="Monnet C."/>
        </authorList>
    </citation>
    <scope>NUCLEOTIDE SEQUENCE [LARGE SCALE GENOMIC DNA]</scope>
    <source>
        <strain evidence="10">SJ5-8</strain>
    </source>
</reference>
<dbReference type="NCBIfam" id="TIGR00581">
    <property type="entry name" value="moaC"/>
    <property type="match status" value="1"/>
</dbReference>
<dbReference type="InterPro" id="IPR023045">
    <property type="entry name" value="MoaC"/>
</dbReference>
<dbReference type="GO" id="GO:0006777">
    <property type="term" value="P:Mo-molybdopterin cofactor biosynthetic process"/>
    <property type="evidence" value="ECO:0007669"/>
    <property type="project" value="UniProtKB-UniRule"/>
</dbReference>
<evidence type="ECO:0000256" key="4">
    <source>
        <dbReference type="ARBA" id="ARBA00023150"/>
    </source>
</evidence>
<feature type="compositionally biased region" description="Gly residues" evidence="7">
    <location>
        <begin position="164"/>
        <end position="183"/>
    </location>
</feature>
<evidence type="ECO:0000313" key="9">
    <source>
        <dbReference type="EMBL" id="SMY13107.1"/>
    </source>
</evidence>
<evidence type="ECO:0000256" key="2">
    <source>
        <dbReference type="ARBA" id="ARBA00005046"/>
    </source>
</evidence>
<feature type="active site" evidence="6">
    <location>
        <position position="142"/>
    </location>
</feature>
<dbReference type="InterPro" id="IPR002820">
    <property type="entry name" value="Mopterin_CF_biosynth-C_dom"/>
</dbReference>
<sequence>MSAHDDPHEDARVSGRLTHVRADGTAHMVDVSAKAVTSRVAVASSRLTTTAEVVDQMVEGTLPKGDALAVARVAGIMAAKRTPDLVPLCHPLPLTGVSVDLDRAADDPGAIAVRARVKTKGVTGVEMEALTAASVAALTLYDMVKALDRDAVIGPTRVEQKSGGASGDWGRGPAGSLGDGGPGDSSAGDCSAGDGGPDDGRLGEWKDHG</sequence>
<dbReference type="AlphaFoldDB" id="A0A2H1L878"/>
<dbReference type="Gene3D" id="3.30.70.640">
    <property type="entry name" value="Molybdopterin cofactor biosynthesis C (MoaC) domain"/>
    <property type="match status" value="1"/>
</dbReference>
<dbReference type="Pfam" id="PF01967">
    <property type="entry name" value="MoaC"/>
    <property type="match status" value="1"/>
</dbReference>
<comment type="subunit">
    <text evidence="6">Homohexamer; trimer of dimers.</text>
</comment>
<comment type="similarity">
    <text evidence="6">Belongs to the MoaC family.</text>
</comment>
<dbReference type="HAMAP" id="MF_01224_B">
    <property type="entry name" value="MoaC_B"/>
    <property type="match status" value="1"/>
</dbReference>
<organism evidence="9 10">
    <name type="scientific">Brevibacterium jeotgali</name>
    <dbReference type="NCBI Taxonomy" id="1262550"/>
    <lineage>
        <taxon>Bacteria</taxon>
        <taxon>Bacillati</taxon>
        <taxon>Actinomycetota</taxon>
        <taxon>Actinomycetes</taxon>
        <taxon>Micrococcales</taxon>
        <taxon>Brevibacteriaceae</taxon>
        <taxon>Brevibacterium</taxon>
    </lineage>
</organism>
<feature type="region of interest" description="Disordered" evidence="7">
    <location>
        <begin position="157"/>
        <end position="209"/>
    </location>
</feature>
<comment type="pathway">
    <text evidence="2 6">Cofactor biosynthesis; molybdopterin biosynthesis.</text>
</comment>
<keyword evidence="4 6" id="KW-0501">Molybdenum cofactor biosynthesis</keyword>
<dbReference type="UniPathway" id="UPA00344"/>
<dbReference type="InterPro" id="IPR050105">
    <property type="entry name" value="MoCo_biosynth_MoaA/MoaC"/>
</dbReference>
<keyword evidence="5 6" id="KW-0456">Lyase</keyword>
<feature type="compositionally biased region" description="Basic and acidic residues" evidence="7">
    <location>
        <begin position="198"/>
        <end position="209"/>
    </location>
</feature>